<dbReference type="EMBL" id="FQWD01000006">
    <property type="protein sequence ID" value="SHH13335.1"/>
    <property type="molecule type" value="Genomic_DNA"/>
</dbReference>
<feature type="transmembrane region" description="Helical" evidence="1">
    <location>
        <begin position="92"/>
        <end position="111"/>
    </location>
</feature>
<proteinExistence type="predicted"/>
<keyword evidence="3" id="KW-1185">Reference proteome</keyword>
<protein>
    <submittedName>
        <fullName evidence="2">Uncharacterized protein</fullName>
    </submittedName>
</protein>
<name>A0A1M5QGP8_9ALTE</name>
<sequence>MRQVVLAFNFLSVVYAIISGLLILSLTTLVAVDFINVDAIPKTAALFALLLLANIISVSALKRRKRWSYIVCSAHVFLLCAVSVYSMATRSISASSLFLLGLVAVLGLLLYTDYVSGKDVHNNPL</sequence>
<keyword evidence="1" id="KW-1133">Transmembrane helix</keyword>
<evidence type="ECO:0000313" key="2">
    <source>
        <dbReference type="EMBL" id="SHH13335.1"/>
    </source>
</evidence>
<evidence type="ECO:0000313" key="3">
    <source>
        <dbReference type="Proteomes" id="UP000184520"/>
    </source>
</evidence>
<keyword evidence="1" id="KW-0472">Membrane</keyword>
<feature type="transmembrane region" description="Helical" evidence="1">
    <location>
        <begin position="68"/>
        <end position="86"/>
    </location>
</feature>
<accession>A0A1M5QGP8</accession>
<evidence type="ECO:0000256" key="1">
    <source>
        <dbReference type="SAM" id="Phobius"/>
    </source>
</evidence>
<dbReference type="Proteomes" id="UP000184520">
    <property type="component" value="Unassembled WGS sequence"/>
</dbReference>
<dbReference type="AlphaFoldDB" id="A0A1M5QGP8"/>
<feature type="transmembrane region" description="Helical" evidence="1">
    <location>
        <begin position="7"/>
        <end position="32"/>
    </location>
</feature>
<feature type="transmembrane region" description="Helical" evidence="1">
    <location>
        <begin position="44"/>
        <end position="61"/>
    </location>
</feature>
<dbReference type="RefSeq" id="WP_073324822.1">
    <property type="nucleotide sequence ID" value="NZ_FQWD01000006.1"/>
</dbReference>
<organism evidence="2 3">
    <name type="scientific">Marisediminitalea aggregata</name>
    <dbReference type="NCBI Taxonomy" id="634436"/>
    <lineage>
        <taxon>Bacteria</taxon>
        <taxon>Pseudomonadati</taxon>
        <taxon>Pseudomonadota</taxon>
        <taxon>Gammaproteobacteria</taxon>
        <taxon>Alteromonadales</taxon>
        <taxon>Alteromonadaceae</taxon>
        <taxon>Marisediminitalea</taxon>
    </lineage>
</organism>
<dbReference type="STRING" id="634436.SAMN05216361_3901"/>
<reference evidence="3" key="1">
    <citation type="submission" date="2016-11" db="EMBL/GenBank/DDBJ databases">
        <authorList>
            <person name="Varghese N."/>
            <person name="Submissions S."/>
        </authorList>
    </citation>
    <scope>NUCLEOTIDE SEQUENCE [LARGE SCALE GENOMIC DNA]</scope>
    <source>
        <strain evidence="3">CGMCC 1.8995</strain>
    </source>
</reference>
<gene>
    <name evidence="2" type="ORF">SAMN05216361_3901</name>
</gene>
<keyword evidence="1" id="KW-0812">Transmembrane</keyword>